<keyword evidence="5 6" id="KW-0472">Membrane</keyword>
<organism evidence="7">
    <name type="scientific">Arcella intermedia</name>
    <dbReference type="NCBI Taxonomy" id="1963864"/>
    <lineage>
        <taxon>Eukaryota</taxon>
        <taxon>Amoebozoa</taxon>
        <taxon>Tubulinea</taxon>
        <taxon>Elardia</taxon>
        <taxon>Arcellinida</taxon>
        <taxon>Sphaerothecina</taxon>
        <taxon>Arcellidae</taxon>
        <taxon>Arcella</taxon>
    </lineage>
</organism>
<dbReference type="PANTHER" id="PTHR23112">
    <property type="entry name" value="G PROTEIN-COUPLED RECEPTOR 157-RELATED"/>
    <property type="match status" value="1"/>
</dbReference>
<feature type="transmembrane region" description="Helical" evidence="6">
    <location>
        <begin position="34"/>
        <end position="58"/>
    </location>
</feature>
<accession>A0A6B2LDQ2</accession>
<dbReference type="SUPFAM" id="SSF81321">
    <property type="entry name" value="Family A G protein-coupled receptor-like"/>
    <property type="match status" value="1"/>
</dbReference>
<dbReference type="GO" id="GO:0005886">
    <property type="term" value="C:plasma membrane"/>
    <property type="evidence" value="ECO:0007669"/>
    <property type="project" value="TreeGrafter"/>
</dbReference>
<dbReference type="PANTHER" id="PTHR23112:SF0">
    <property type="entry name" value="TRANSMEMBRANE PROTEIN 116"/>
    <property type="match status" value="1"/>
</dbReference>
<evidence type="ECO:0000256" key="6">
    <source>
        <dbReference type="SAM" id="Phobius"/>
    </source>
</evidence>
<comment type="subcellular location">
    <subcellularLocation>
        <location evidence="1">Membrane</location>
        <topology evidence="1">Multi-pass membrane protein</topology>
    </subcellularLocation>
</comment>
<name>A0A6B2LDQ2_9EUKA</name>
<feature type="transmembrane region" description="Helical" evidence="6">
    <location>
        <begin position="7"/>
        <end position="28"/>
    </location>
</feature>
<feature type="transmembrane region" description="Helical" evidence="6">
    <location>
        <begin position="229"/>
        <end position="248"/>
    </location>
</feature>
<proteinExistence type="inferred from homology"/>
<sequence length="263" mass="30959">MCDYFWALVRLFTFVSTILYPPMNTFFICILNRILFQIFAGSSICWAACISFYLYIVLRQEQDKGNQWHSHGETFNRLWKYFCLFSLGLPVALAIVILSIPNSMEKISLFCYPRPVYRGMLWFIPLFSIYIISIVIYFSLFFQHRSNFSLLVKHKLPFRISLYVVVFLTCWSLDGILFAINFSGYCTSWHLLLASYTLVHSQGFFDFLVYGTTNPGMNRYLLGLDRRKYLVLPFLPLIVWIVAFPKFVKRKCNDRNSELIDVS</sequence>
<evidence type="ECO:0000313" key="7">
    <source>
        <dbReference type="EMBL" id="NDV35095.1"/>
    </source>
</evidence>
<keyword evidence="4 6" id="KW-1133">Transmembrane helix</keyword>
<evidence type="ECO:0000256" key="1">
    <source>
        <dbReference type="ARBA" id="ARBA00004141"/>
    </source>
</evidence>
<keyword evidence="3 6" id="KW-0812">Transmembrane</keyword>
<protein>
    <recommendedName>
        <fullName evidence="8">G-protein coupled receptors family 2 profile 2 domain-containing protein</fullName>
    </recommendedName>
</protein>
<dbReference type="AlphaFoldDB" id="A0A6B2LDQ2"/>
<evidence type="ECO:0000256" key="5">
    <source>
        <dbReference type="ARBA" id="ARBA00023136"/>
    </source>
</evidence>
<evidence type="ECO:0008006" key="8">
    <source>
        <dbReference type="Google" id="ProtNLM"/>
    </source>
</evidence>
<dbReference type="GO" id="GO:0004930">
    <property type="term" value="F:G protein-coupled receptor activity"/>
    <property type="evidence" value="ECO:0007669"/>
    <property type="project" value="TreeGrafter"/>
</dbReference>
<feature type="transmembrane region" description="Helical" evidence="6">
    <location>
        <begin position="120"/>
        <end position="142"/>
    </location>
</feature>
<feature type="transmembrane region" description="Helical" evidence="6">
    <location>
        <begin position="78"/>
        <end position="100"/>
    </location>
</feature>
<comment type="similarity">
    <text evidence="2">Belongs to the G-protein coupled receptor 5 family.</text>
</comment>
<reference evidence="7" key="1">
    <citation type="journal article" date="2020" name="J. Eukaryot. Microbiol.">
        <title>De novo Sequencing, Assembly and Annotation of the Transcriptome for the Free-Living Testate Amoeba Arcella intermedia.</title>
        <authorList>
            <person name="Ribeiro G.M."/>
            <person name="Porfirio-Sousa A.L."/>
            <person name="Maurer-Alcala X.X."/>
            <person name="Katz L.A."/>
            <person name="Lahr D.J.G."/>
        </authorList>
    </citation>
    <scope>NUCLEOTIDE SEQUENCE</scope>
</reference>
<feature type="transmembrane region" description="Helical" evidence="6">
    <location>
        <begin position="162"/>
        <end position="183"/>
    </location>
</feature>
<evidence type="ECO:0000256" key="3">
    <source>
        <dbReference type="ARBA" id="ARBA00022692"/>
    </source>
</evidence>
<evidence type="ECO:0000256" key="2">
    <source>
        <dbReference type="ARBA" id="ARBA00008360"/>
    </source>
</evidence>
<dbReference type="EMBL" id="GIBP01006126">
    <property type="protein sequence ID" value="NDV35095.1"/>
    <property type="molecule type" value="Transcribed_RNA"/>
</dbReference>
<dbReference type="Gene3D" id="1.20.1070.10">
    <property type="entry name" value="Rhodopsin 7-helix transmembrane proteins"/>
    <property type="match status" value="1"/>
</dbReference>
<evidence type="ECO:0000256" key="4">
    <source>
        <dbReference type="ARBA" id="ARBA00022989"/>
    </source>
</evidence>
<dbReference type="GO" id="GO:0007189">
    <property type="term" value="P:adenylate cyclase-activating G protein-coupled receptor signaling pathway"/>
    <property type="evidence" value="ECO:0007669"/>
    <property type="project" value="TreeGrafter"/>
</dbReference>